<evidence type="ECO:0000256" key="1">
    <source>
        <dbReference type="SAM" id="MobiDB-lite"/>
    </source>
</evidence>
<proteinExistence type="predicted"/>
<protein>
    <submittedName>
        <fullName evidence="2">Uncharacterized protein</fullName>
    </submittedName>
</protein>
<name>A0AAV7VGJ5_PLEWA</name>
<sequence length="108" mass="11747">MHASRQRRPNTRGPVRTAGRLRASSRLGPPVPNSPRHPIRALRALPIGVGKQIQGLGGGARTNTFAHAAILATAVYYILVTLIKKSIIVSIKIILYKEKYKIKANDGT</sequence>
<keyword evidence="3" id="KW-1185">Reference proteome</keyword>
<feature type="region of interest" description="Disordered" evidence="1">
    <location>
        <begin position="1"/>
        <end position="37"/>
    </location>
</feature>
<dbReference type="AlphaFoldDB" id="A0AAV7VGJ5"/>
<evidence type="ECO:0000313" key="2">
    <source>
        <dbReference type="EMBL" id="KAJ1200437.1"/>
    </source>
</evidence>
<comment type="caution">
    <text evidence="2">The sequence shown here is derived from an EMBL/GenBank/DDBJ whole genome shotgun (WGS) entry which is preliminary data.</text>
</comment>
<feature type="compositionally biased region" description="Basic residues" evidence="1">
    <location>
        <begin position="1"/>
        <end position="10"/>
    </location>
</feature>
<organism evidence="2 3">
    <name type="scientific">Pleurodeles waltl</name>
    <name type="common">Iberian ribbed newt</name>
    <dbReference type="NCBI Taxonomy" id="8319"/>
    <lineage>
        <taxon>Eukaryota</taxon>
        <taxon>Metazoa</taxon>
        <taxon>Chordata</taxon>
        <taxon>Craniata</taxon>
        <taxon>Vertebrata</taxon>
        <taxon>Euteleostomi</taxon>
        <taxon>Amphibia</taxon>
        <taxon>Batrachia</taxon>
        <taxon>Caudata</taxon>
        <taxon>Salamandroidea</taxon>
        <taxon>Salamandridae</taxon>
        <taxon>Pleurodelinae</taxon>
        <taxon>Pleurodeles</taxon>
    </lineage>
</organism>
<dbReference type="EMBL" id="JANPWB010000003">
    <property type="protein sequence ID" value="KAJ1200437.1"/>
    <property type="molecule type" value="Genomic_DNA"/>
</dbReference>
<evidence type="ECO:0000313" key="3">
    <source>
        <dbReference type="Proteomes" id="UP001066276"/>
    </source>
</evidence>
<dbReference type="Proteomes" id="UP001066276">
    <property type="component" value="Chromosome 2_1"/>
</dbReference>
<accession>A0AAV7VGJ5</accession>
<gene>
    <name evidence="2" type="ORF">NDU88_004261</name>
</gene>
<reference evidence="2" key="1">
    <citation type="journal article" date="2022" name="bioRxiv">
        <title>Sequencing and chromosome-scale assembly of the giantPleurodeles waltlgenome.</title>
        <authorList>
            <person name="Brown T."/>
            <person name="Elewa A."/>
            <person name="Iarovenko S."/>
            <person name="Subramanian E."/>
            <person name="Araus A.J."/>
            <person name="Petzold A."/>
            <person name="Susuki M."/>
            <person name="Suzuki K.-i.T."/>
            <person name="Hayashi T."/>
            <person name="Toyoda A."/>
            <person name="Oliveira C."/>
            <person name="Osipova E."/>
            <person name="Leigh N.D."/>
            <person name="Simon A."/>
            <person name="Yun M.H."/>
        </authorList>
    </citation>
    <scope>NUCLEOTIDE SEQUENCE</scope>
    <source>
        <strain evidence="2">20211129_DDA</strain>
        <tissue evidence="2">Liver</tissue>
    </source>
</reference>